<comment type="caution">
    <text evidence="12">The sequence shown here is derived from an EMBL/GenBank/DDBJ whole genome shotgun (WGS) entry which is preliminary data.</text>
</comment>
<evidence type="ECO:0000256" key="2">
    <source>
        <dbReference type="ARBA" id="ARBA00022527"/>
    </source>
</evidence>
<feature type="domain" description="Protein kinase" evidence="11">
    <location>
        <begin position="300"/>
        <end position="593"/>
    </location>
</feature>
<dbReference type="InterPro" id="IPR000719">
    <property type="entry name" value="Prot_kinase_dom"/>
</dbReference>
<dbReference type="PANTHER" id="PTHR24356:SF1">
    <property type="entry name" value="SERINE_THREONINE-PROTEIN KINASE GREATWALL"/>
    <property type="match status" value="1"/>
</dbReference>
<feature type="binding site" evidence="9">
    <location>
        <position position="328"/>
    </location>
    <ligand>
        <name>ATP</name>
        <dbReference type="ChEBI" id="CHEBI:30616"/>
    </ligand>
</feature>
<evidence type="ECO:0000259" key="11">
    <source>
        <dbReference type="PROSITE" id="PS50011"/>
    </source>
</evidence>
<keyword evidence="13" id="KW-1185">Reference proteome</keyword>
<dbReference type="OrthoDB" id="1668230at2759"/>
<evidence type="ECO:0000313" key="12">
    <source>
        <dbReference type="EMBL" id="OJT01978.1"/>
    </source>
</evidence>
<reference evidence="12 13" key="1">
    <citation type="submission" date="2016-10" db="EMBL/GenBank/DDBJ databases">
        <title>Genome sequence of the basidiomycete white-rot fungus Trametes pubescens.</title>
        <authorList>
            <person name="Makela M.R."/>
            <person name="Granchi Z."/>
            <person name="Peng M."/>
            <person name="De Vries R.P."/>
            <person name="Grigoriev I."/>
            <person name="Riley R."/>
            <person name="Hilden K."/>
        </authorList>
    </citation>
    <scope>NUCLEOTIDE SEQUENCE [LARGE SCALE GENOMIC DNA]</scope>
    <source>
        <strain evidence="12 13">FBCC735</strain>
    </source>
</reference>
<keyword evidence="3" id="KW-0808">Transferase</keyword>
<dbReference type="InterPro" id="IPR017441">
    <property type="entry name" value="Protein_kinase_ATP_BS"/>
</dbReference>
<feature type="region of interest" description="Disordered" evidence="10">
    <location>
        <begin position="630"/>
        <end position="675"/>
    </location>
</feature>
<evidence type="ECO:0000256" key="9">
    <source>
        <dbReference type="PROSITE-ProRule" id="PRU10141"/>
    </source>
</evidence>
<protein>
    <recommendedName>
        <fullName evidence="1">non-specific serine/threonine protein kinase</fullName>
        <ecNumber evidence="1">2.7.11.1</ecNumber>
    </recommendedName>
</protein>
<feature type="compositionally biased region" description="Polar residues" evidence="10">
    <location>
        <begin position="109"/>
        <end position="124"/>
    </location>
</feature>
<evidence type="ECO:0000256" key="10">
    <source>
        <dbReference type="SAM" id="MobiDB-lite"/>
    </source>
</evidence>
<dbReference type="EC" id="2.7.11.1" evidence="1"/>
<dbReference type="PANTHER" id="PTHR24356">
    <property type="entry name" value="SERINE/THREONINE-PROTEIN KINASE"/>
    <property type="match status" value="1"/>
</dbReference>
<evidence type="ECO:0000256" key="7">
    <source>
        <dbReference type="ARBA" id="ARBA00047899"/>
    </source>
</evidence>
<dbReference type="InterPro" id="IPR011009">
    <property type="entry name" value="Kinase-like_dom_sf"/>
</dbReference>
<evidence type="ECO:0000256" key="6">
    <source>
        <dbReference type="ARBA" id="ARBA00022840"/>
    </source>
</evidence>
<dbReference type="OMA" id="HWPEDDH"/>
<dbReference type="PROSITE" id="PS00108">
    <property type="entry name" value="PROTEIN_KINASE_ST"/>
    <property type="match status" value="1"/>
</dbReference>
<dbReference type="PROSITE" id="PS00107">
    <property type="entry name" value="PROTEIN_KINASE_ATP"/>
    <property type="match status" value="1"/>
</dbReference>
<keyword evidence="5 12" id="KW-0418">Kinase</keyword>
<dbReference type="Gene3D" id="3.30.200.20">
    <property type="entry name" value="Phosphorylase Kinase, domain 1"/>
    <property type="match status" value="1"/>
</dbReference>
<evidence type="ECO:0000313" key="13">
    <source>
        <dbReference type="Proteomes" id="UP000184267"/>
    </source>
</evidence>
<dbReference type="Gene3D" id="1.10.510.10">
    <property type="entry name" value="Transferase(Phosphotransferase) domain 1"/>
    <property type="match status" value="1"/>
</dbReference>
<name>A0A1M2V327_TRAPU</name>
<evidence type="ECO:0000256" key="4">
    <source>
        <dbReference type="ARBA" id="ARBA00022741"/>
    </source>
</evidence>
<evidence type="ECO:0000256" key="3">
    <source>
        <dbReference type="ARBA" id="ARBA00022679"/>
    </source>
</evidence>
<dbReference type="GO" id="GO:0005524">
    <property type="term" value="F:ATP binding"/>
    <property type="evidence" value="ECO:0007669"/>
    <property type="project" value="UniProtKB-UniRule"/>
</dbReference>
<comment type="catalytic activity">
    <reaction evidence="8">
        <text>L-seryl-[protein] + ATP = O-phospho-L-seryl-[protein] + ADP + H(+)</text>
        <dbReference type="Rhea" id="RHEA:17989"/>
        <dbReference type="Rhea" id="RHEA-COMP:9863"/>
        <dbReference type="Rhea" id="RHEA-COMP:11604"/>
        <dbReference type="ChEBI" id="CHEBI:15378"/>
        <dbReference type="ChEBI" id="CHEBI:29999"/>
        <dbReference type="ChEBI" id="CHEBI:30616"/>
        <dbReference type="ChEBI" id="CHEBI:83421"/>
        <dbReference type="ChEBI" id="CHEBI:456216"/>
        <dbReference type="EC" id="2.7.11.1"/>
    </reaction>
</comment>
<dbReference type="Proteomes" id="UP000184267">
    <property type="component" value="Unassembled WGS sequence"/>
</dbReference>
<dbReference type="CDD" id="cd14014">
    <property type="entry name" value="STKc_PknB_like"/>
    <property type="match status" value="1"/>
</dbReference>
<keyword evidence="6 9" id="KW-0067">ATP-binding</keyword>
<proteinExistence type="predicted"/>
<organism evidence="12 13">
    <name type="scientific">Trametes pubescens</name>
    <name type="common">White-rot fungus</name>
    <dbReference type="NCBI Taxonomy" id="154538"/>
    <lineage>
        <taxon>Eukaryota</taxon>
        <taxon>Fungi</taxon>
        <taxon>Dikarya</taxon>
        <taxon>Basidiomycota</taxon>
        <taxon>Agaricomycotina</taxon>
        <taxon>Agaricomycetes</taxon>
        <taxon>Polyporales</taxon>
        <taxon>Polyporaceae</taxon>
        <taxon>Trametes</taxon>
    </lineage>
</organism>
<evidence type="ECO:0000256" key="1">
    <source>
        <dbReference type="ARBA" id="ARBA00012513"/>
    </source>
</evidence>
<dbReference type="GO" id="GO:0004674">
    <property type="term" value="F:protein serine/threonine kinase activity"/>
    <property type="evidence" value="ECO:0007669"/>
    <property type="project" value="UniProtKB-KW"/>
</dbReference>
<evidence type="ECO:0000256" key="8">
    <source>
        <dbReference type="ARBA" id="ARBA00048679"/>
    </source>
</evidence>
<sequence length="675" mass="75125">MSIFRQVFSCLLGGSQTSSPASTPKATPVSGIRAYKVNNLAPTLVPALAPITGTLSSPRVSSHVGSPDTRDDVPEFVDRQLGLGVLIAKAIGLRMRLGLVSRCLKFPSEVSSNGSDSIRGSRSPSPLVLDAPVTPERFESRRELPPAFARSTPPKVFWNAAPPTPPGDEKSFHNGPIAHRKVTRTVETKARKESKNLTARYIAALYPTFGMPLPYVGPSELEVTDLCNEAILDMALYRISAVGTEPAWSPRQSVTAAVPQDATEHEDALVQSDDDLELEDFDDYEYAAPIVPQHPDGTLYHILGKLGEGAFGRVMLAGTSRGELVALKVIYKPMACDQLDAEDLYNERDLLALAAKRNAQFLVQLKAAWEHKDHVYYAMDLCAEDLRSRMMSAVRSGKAIPEREVKLLCAEMILALEELERLRILHGDIKPENILITRTGRAILTDLGLSQRQPAPTPGFQDAPFPEWHAPRLCGTPGYFAPEALRMQNDQQGPFTSKADVFSLAVVFIELLSGKPEPVWDTLKRAEQVGIAVQHWPEDDHHTRQAMRMLQDGLHGVLERIADLDARDMLSQMLEARPEDRPTPAKLLQHAYFRDLNIDEVRAGRVPHNYQPQFFGRLDKATQDISFRTWQRQQAREHAPPPSQPIGPLPEFTWPDVPQKEAWDIPSPQDIRDWY</sequence>
<evidence type="ECO:0000256" key="5">
    <source>
        <dbReference type="ARBA" id="ARBA00022777"/>
    </source>
</evidence>
<feature type="region of interest" description="Disordered" evidence="10">
    <location>
        <begin position="109"/>
        <end position="150"/>
    </location>
</feature>
<dbReference type="PROSITE" id="PS50011">
    <property type="entry name" value="PROTEIN_KINASE_DOM"/>
    <property type="match status" value="1"/>
</dbReference>
<dbReference type="STRING" id="154538.A0A1M2V327"/>
<dbReference type="AlphaFoldDB" id="A0A1M2V327"/>
<dbReference type="Pfam" id="PF00069">
    <property type="entry name" value="Pkinase"/>
    <property type="match status" value="1"/>
</dbReference>
<dbReference type="InterPro" id="IPR050236">
    <property type="entry name" value="Ser_Thr_kinase_AGC"/>
</dbReference>
<gene>
    <name evidence="12" type="ORF">TRAPUB_7512</name>
</gene>
<dbReference type="GO" id="GO:0035556">
    <property type="term" value="P:intracellular signal transduction"/>
    <property type="evidence" value="ECO:0007669"/>
    <property type="project" value="TreeGrafter"/>
</dbReference>
<dbReference type="SMART" id="SM00220">
    <property type="entry name" value="S_TKc"/>
    <property type="match status" value="1"/>
</dbReference>
<dbReference type="SUPFAM" id="SSF56112">
    <property type="entry name" value="Protein kinase-like (PK-like)"/>
    <property type="match status" value="1"/>
</dbReference>
<dbReference type="EMBL" id="MNAD01001707">
    <property type="protein sequence ID" value="OJT01978.1"/>
    <property type="molecule type" value="Genomic_DNA"/>
</dbReference>
<comment type="catalytic activity">
    <reaction evidence="7">
        <text>L-threonyl-[protein] + ATP = O-phospho-L-threonyl-[protein] + ADP + H(+)</text>
        <dbReference type="Rhea" id="RHEA:46608"/>
        <dbReference type="Rhea" id="RHEA-COMP:11060"/>
        <dbReference type="Rhea" id="RHEA-COMP:11605"/>
        <dbReference type="ChEBI" id="CHEBI:15378"/>
        <dbReference type="ChEBI" id="CHEBI:30013"/>
        <dbReference type="ChEBI" id="CHEBI:30616"/>
        <dbReference type="ChEBI" id="CHEBI:61977"/>
        <dbReference type="ChEBI" id="CHEBI:456216"/>
        <dbReference type="EC" id="2.7.11.1"/>
    </reaction>
</comment>
<keyword evidence="4 9" id="KW-0547">Nucleotide-binding</keyword>
<keyword evidence="2" id="KW-0723">Serine/threonine-protein kinase</keyword>
<dbReference type="InterPro" id="IPR008271">
    <property type="entry name" value="Ser/Thr_kinase_AS"/>
</dbReference>
<accession>A0A1M2V327</accession>